<evidence type="ECO:0000259" key="7">
    <source>
        <dbReference type="PROSITE" id="PS51372"/>
    </source>
</evidence>
<reference evidence="8 9" key="1">
    <citation type="submission" date="2021-01" db="EMBL/GenBank/DDBJ databases">
        <title>Genome public.</title>
        <authorList>
            <person name="Liu C."/>
            <person name="Sun Q."/>
        </authorList>
    </citation>
    <scope>NUCLEOTIDE SEQUENCE [LARGE SCALE GENOMIC DNA]</scope>
    <source>
        <strain evidence="8 9">YIM B02515</strain>
    </source>
</reference>
<dbReference type="RefSeq" id="WP_202749180.1">
    <property type="nucleotide sequence ID" value="NZ_JAESWC010000004.1"/>
</dbReference>
<evidence type="ECO:0000259" key="5">
    <source>
        <dbReference type="PROSITE" id="PS50045"/>
    </source>
</evidence>
<evidence type="ECO:0000256" key="2">
    <source>
        <dbReference type="ARBA" id="ARBA00022741"/>
    </source>
</evidence>
<dbReference type="PROSITE" id="PS51096">
    <property type="entry name" value="PTS_EIIA_TYPE_4"/>
    <property type="match status" value="1"/>
</dbReference>
<dbReference type="Proteomes" id="UP000632377">
    <property type="component" value="Unassembled WGS sequence"/>
</dbReference>
<dbReference type="InterPro" id="IPR004701">
    <property type="entry name" value="PTS_EIIA_man-typ"/>
</dbReference>
<dbReference type="InterPro" id="IPR025662">
    <property type="entry name" value="Sigma_54_int_dom_ATP-bd_1"/>
</dbReference>
<evidence type="ECO:0000259" key="6">
    <source>
        <dbReference type="PROSITE" id="PS51096"/>
    </source>
</evidence>
<comment type="caution">
    <text evidence="8">The sequence shown here is derived from an EMBL/GenBank/DDBJ whole genome shotgun (WGS) entry which is preliminary data.</text>
</comment>
<dbReference type="InterPro" id="IPR011608">
    <property type="entry name" value="PRD"/>
</dbReference>
<evidence type="ECO:0000313" key="8">
    <source>
        <dbReference type="EMBL" id="MBL4936435.1"/>
    </source>
</evidence>
<keyword evidence="3" id="KW-0067">ATP-binding</keyword>
<dbReference type="PANTHER" id="PTHR32071:SF38">
    <property type="entry name" value="PSP OPERON TRANSCRIPTIONAL ACTIVATOR"/>
    <property type="match status" value="1"/>
</dbReference>
<dbReference type="SUPFAM" id="SSF53062">
    <property type="entry name" value="PTS system fructose IIA component-like"/>
    <property type="match status" value="1"/>
</dbReference>
<dbReference type="SUPFAM" id="SSF46785">
    <property type="entry name" value="Winged helix' DNA-binding domain"/>
    <property type="match status" value="1"/>
</dbReference>
<dbReference type="Pfam" id="PF03610">
    <property type="entry name" value="EIIA-man"/>
    <property type="match status" value="1"/>
</dbReference>
<feature type="domain" description="PRD" evidence="7">
    <location>
        <begin position="787"/>
        <end position="890"/>
    </location>
</feature>
<sequence>MKRIEAVYEKLKELSGENGASAIEIADALNLDRANVSKDLNRLCEEGKAVKGKGKPVLFTAAKGNKKEETILDKLASTNESLISAVKQAKAAVLYPPKGLHMLILGETGVGKSMFAGIIHRYAIEMKRMDEKSSFITFNCADYANNPQLLLSQLFGAKKGAYTGADADKPGLIEKANGGILFLDEVHRLLPEGQEMFFNFMDKGTFRRLGETEAERSASVLIVSATTENPDSTLLKTFTRRIPMIIRIPSLSERSLEERFNLISQFFREESSRLGRQIRVSVNSMRAFLSYHCESNVGQLRTDIQLVCAKAYAEFLSQDKDEIEISSLELPQYIKQGLYMETEHRQLWNKLIGINKRYCIFDETKETMLYDEEENNENIYEMIDLRVHELRSKGISSNELEEEMERDINDYFKSYIHSVNRKIDISSLENIINPEIIGVVEEIIRFSGESLGRQLSERVYYGMAVHIANSIDRIRKNKKIINPQLNKIRTQYSREFSTALDCLKIIDRLLDVSMPIDEAGFLAMFFVYDERDIEGQRKDVNIIVVAHGVSTATSMADTANRLLGAKHAVGINAPLEEKPEQVISRVREYLREANVSSDILFLVDMGSLTTFGKEVEQEFGVKTRSLSLASTLHVIEATRKAMMGYTLDEVYKDTYNVFSLIQNELTEEAEEDIQKLAIVTVCTTGEGSAIALKNMLFKQLQFDSSILEIIPLNLVGKESIYSRLRNIEKEYNIICIVSSFKLNTKIPQFGLKEVLKNEAAEKMQNLIDVESTYIKMGDTLANMLSTINGKEALKDIKKFIREIENELDIKMDTNILIGVTFHIGCMLDRIKAGNKLLEEFEDKEKFIHENKDIYNVVKKAAEFLNERYDIAVPDDEICYIVSFFNHKKYV</sequence>
<dbReference type="InterPro" id="IPR003593">
    <property type="entry name" value="AAA+_ATPase"/>
</dbReference>
<accession>A0ABS1TAR9</accession>
<keyword evidence="4" id="KW-0238">DNA-binding</keyword>
<feature type="domain" description="PRD" evidence="7">
    <location>
        <begin position="431"/>
        <end position="536"/>
    </location>
</feature>
<proteinExistence type="predicted"/>
<evidence type="ECO:0000256" key="4">
    <source>
        <dbReference type="ARBA" id="ARBA00023125"/>
    </source>
</evidence>
<dbReference type="SMART" id="SM00382">
    <property type="entry name" value="AAA"/>
    <property type="match status" value="1"/>
</dbReference>
<dbReference type="CDD" id="cd00009">
    <property type="entry name" value="AAA"/>
    <property type="match status" value="1"/>
</dbReference>
<dbReference type="Gene3D" id="3.40.50.300">
    <property type="entry name" value="P-loop containing nucleotide triphosphate hydrolases"/>
    <property type="match status" value="1"/>
</dbReference>
<keyword evidence="1" id="KW-0808">Transferase</keyword>
<protein>
    <submittedName>
        <fullName evidence="8">Sigma 54-interacting transcriptional regulator</fullName>
    </submittedName>
</protein>
<dbReference type="Gene3D" id="1.10.1790.10">
    <property type="entry name" value="PRD domain"/>
    <property type="match status" value="2"/>
</dbReference>
<dbReference type="InterPro" id="IPR025943">
    <property type="entry name" value="Sigma_54_int_dom_ATP-bd_2"/>
</dbReference>
<dbReference type="InterPro" id="IPR036662">
    <property type="entry name" value="PTS_EIIA_man-typ_sf"/>
</dbReference>
<keyword evidence="2" id="KW-0547">Nucleotide-binding</keyword>
<name>A0ABS1TAR9_9CLOT</name>
<gene>
    <name evidence="8" type="ORF">JK636_11755</name>
</gene>
<dbReference type="Gene3D" id="3.40.50.510">
    <property type="entry name" value="Phosphotransferase system, mannose-type IIA component"/>
    <property type="match status" value="1"/>
</dbReference>
<dbReference type="SUPFAM" id="SSF63520">
    <property type="entry name" value="PTS-regulatory domain, PRD"/>
    <property type="match status" value="2"/>
</dbReference>
<dbReference type="EMBL" id="JAESWC010000004">
    <property type="protein sequence ID" value="MBL4936435.1"/>
    <property type="molecule type" value="Genomic_DNA"/>
</dbReference>
<evidence type="ECO:0000256" key="1">
    <source>
        <dbReference type="ARBA" id="ARBA00022679"/>
    </source>
</evidence>
<feature type="domain" description="Sigma-54 factor interaction" evidence="5">
    <location>
        <begin position="75"/>
        <end position="309"/>
    </location>
</feature>
<dbReference type="InterPro" id="IPR036634">
    <property type="entry name" value="PRD_sf"/>
</dbReference>
<evidence type="ECO:0000313" key="9">
    <source>
        <dbReference type="Proteomes" id="UP000632377"/>
    </source>
</evidence>
<dbReference type="Pfam" id="PF00158">
    <property type="entry name" value="Sigma54_activat"/>
    <property type="match status" value="1"/>
</dbReference>
<organism evidence="8 9">
    <name type="scientific">Clostridium rhizosphaerae</name>
    <dbReference type="NCBI Taxonomy" id="2803861"/>
    <lineage>
        <taxon>Bacteria</taxon>
        <taxon>Bacillati</taxon>
        <taxon>Bacillota</taxon>
        <taxon>Clostridia</taxon>
        <taxon>Eubacteriales</taxon>
        <taxon>Clostridiaceae</taxon>
        <taxon>Clostridium</taxon>
    </lineage>
</organism>
<feature type="domain" description="PTS EIIA type-4" evidence="6">
    <location>
        <begin position="539"/>
        <end position="673"/>
    </location>
</feature>
<keyword evidence="9" id="KW-1185">Reference proteome</keyword>
<dbReference type="PROSITE" id="PS50045">
    <property type="entry name" value="SIGMA54_INTERACT_4"/>
    <property type="match status" value="1"/>
</dbReference>
<dbReference type="PROSITE" id="PS00675">
    <property type="entry name" value="SIGMA54_INTERACT_1"/>
    <property type="match status" value="1"/>
</dbReference>
<dbReference type="InterPro" id="IPR002078">
    <property type="entry name" value="Sigma_54_int"/>
</dbReference>
<dbReference type="PANTHER" id="PTHR32071">
    <property type="entry name" value="TRANSCRIPTIONAL REGULATORY PROTEIN"/>
    <property type="match status" value="1"/>
</dbReference>
<dbReference type="PROSITE" id="PS51372">
    <property type="entry name" value="PRD_2"/>
    <property type="match status" value="2"/>
</dbReference>
<evidence type="ECO:0000256" key="3">
    <source>
        <dbReference type="ARBA" id="ARBA00022840"/>
    </source>
</evidence>
<dbReference type="Pfam" id="PF00874">
    <property type="entry name" value="PRD"/>
    <property type="match status" value="2"/>
</dbReference>
<dbReference type="InterPro" id="IPR036390">
    <property type="entry name" value="WH_DNA-bd_sf"/>
</dbReference>
<dbReference type="PROSITE" id="PS00676">
    <property type="entry name" value="SIGMA54_INTERACT_2"/>
    <property type="match status" value="1"/>
</dbReference>
<dbReference type="InterPro" id="IPR027417">
    <property type="entry name" value="P-loop_NTPase"/>
</dbReference>
<dbReference type="SUPFAM" id="SSF52540">
    <property type="entry name" value="P-loop containing nucleoside triphosphate hydrolases"/>
    <property type="match status" value="1"/>
</dbReference>